<gene>
    <name evidence="2" type="ORF">CJ191_04915</name>
</gene>
<sequence length="223" mass="24773">MRKLLKWVLLACIMLLVGNHVEARESSTELGNAVNETLSETTAYKQSTTIEQVTSEPANTETVMSTLSYENTDNFSGTFIKKNTASSNNDTILQVETSNAQSAYKENGGEWQQSLTNDSHLNRLNVLSLNQMHSLLTTLDTIGQWTGSLNNQTVSFSGENVQLTNLLNSFVSKSYNNDANHQIQLVTDRYTNEIRAVEWTISGTSRIDNQAVTTTIEVKLSQL</sequence>
<dbReference type="OrthoDB" id="2134434at2"/>
<reference evidence="2 3" key="1">
    <citation type="submission" date="2017-09" db="EMBL/GenBank/DDBJ databases">
        <title>Bacterial strain isolated from the female urinary microbiota.</title>
        <authorList>
            <person name="Thomas-White K."/>
            <person name="Kumar N."/>
            <person name="Forster S."/>
            <person name="Putonti C."/>
            <person name="Lawley T."/>
            <person name="Wolfe A.J."/>
        </authorList>
    </citation>
    <scope>NUCLEOTIDE SEQUENCE [LARGE SCALE GENOMIC DNA]</scope>
    <source>
        <strain evidence="2 3">UMB0240</strain>
    </source>
</reference>
<keyword evidence="3" id="KW-1185">Reference proteome</keyword>
<comment type="caution">
    <text evidence="2">The sequence shown here is derived from an EMBL/GenBank/DDBJ whole genome shotgun (WGS) entry which is preliminary data.</text>
</comment>
<dbReference type="EMBL" id="PNHQ01000009">
    <property type="protein sequence ID" value="PMC79799.1"/>
    <property type="molecule type" value="Genomic_DNA"/>
</dbReference>
<evidence type="ECO:0000313" key="2">
    <source>
        <dbReference type="EMBL" id="PMC79799.1"/>
    </source>
</evidence>
<name>A0A2N6UDX7_9LACT</name>
<organism evidence="2 3">
    <name type="scientific">Aerococcus viridans</name>
    <dbReference type="NCBI Taxonomy" id="1377"/>
    <lineage>
        <taxon>Bacteria</taxon>
        <taxon>Bacillati</taxon>
        <taxon>Bacillota</taxon>
        <taxon>Bacilli</taxon>
        <taxon>Lactobacillales</taxon>
        <taxon>Aerococcaceae</taxon>
        <taxon>Aerococcus</taxon>
    </lineage>
</organism>
<evidence type="ECO:0008006" key="4">
    <source>
        <dbReference type="Google" id="ProtNLM"/>
    </source>
</evidence>
<keyword evidence="1" id="KW-0732">Signal</keyword>
<feature type="chain" id="PRO_5014840699" description="Lipoprotein" evidence="1">
    <location>
        <begin position="24"/>
        <end position="223"/>
    </location>
</feature>
<protein>
    <recommendedName>
        <fullName evidence="4">Lipoprotein</fullName>
    </recommendedName>
</protein>
<dbReference type="AlphaFoldDB" id="A0A2N6UDX7"/>
<evidence type="ECO:0000313" key="3">
    <source>
        <dbReference type="Proteomes" id="UP000235701"/>
    </source>
</evidence>
<dbReference type="RefSeq" id="WP_102199147.1">
    <property type="nucleotide sequence ID" value="NZ_PNHQ01000009.1"/>
</dbReference>
<evidence type="ECO:0000256" key="1">
    <source>
        <dbReference type="SAM" id="SignalP"/>
    </source>
</evidence>
<dbReference type="Proteomes" id="UP000235701">
    <property type="component" value="Unassembled WGS sequence"/>
</dbReference>
<accession>A0A2N6UDX7</accession>
<proteinExistence type="predicted"/>
<feature type="signal peptide" evidence="1">
    <location>
        <begin position="1"/>
        <end position="23"/>
    </location>
</feature>